<feature type="compositionally biased region" description="Polar residues" evidence="1">
    <location>
        <begin position="1238"/>
        <end position="1276"/>
    </location>
</feature>
<feature type="compositionally biased region" description="Polar residues" evidence="1">
    <location>
        <begin position="1172"/>
        <end position="1191"/>
    </location>
</feature>
<reference evidence="2 3" key="2">
    <citation type="journal article" date="2010" name="Nucleic Acids Res.">
        <title>BeetleBase in 2010: revisions to provide comprehensive genomic information for Tribolium castaneum.</title>
        <authorList>
            <person name="Kim H.S."/>
            <person name="Murphy T."/>
            <person name="Xia J."/>
            <person name="Caragea D."/>
            <person name="Park Y."/>
            <person name="Beeman R.W."/>
            <person name="Lorenzen M.D."/>
            <person name="Butcher S."/>
            <person name="Manak J.R."/>
            <person name="Brown S.J."/>
        </authorList>
    </citation>
    <scope>GENOME REANNOTATION</scope>
    <source>
        <strain evidence="2 3">Georgia GA2</strain>
    </source>
</reference>
<dbReference type="InParanoid" id="D6X1U1"/>
<dbReference type="PANTHER" id="PTHR22928:SF3">
    <property type="entry name" value="TELOMERE-ASSOCIATED PROTEIN RIF1"/>
    <property type="match status" value="1"/>
</dbReference>
<feature type="compositionally biased region" description="Polar residues" evidence="1">
    <location>
        <begin position="1297"/>
        <end position="1314"/>
    </location>
</feature>
<feature type="compositionally biased region" description="Polar residues" evidence="1">
    <location>
        <begin position="1335"/>
        <end position="1352"/>
    </location>
</feature>
<dbReference type="InterPro" id="IPR016024">
    <property type="entry name" value="ARM-type_fold"/>
</dbReference>
<keyword evidence="3" id="KW-1185">Reference proteome</keyword>
<feature type="compositionally biased region" description="Polar residues" evidence="1">
    <location>
        <begin position="1417"/>
        <end position="1434"/>
    </location>
</feature>
<dbReference type="eggNOG" id="ENOG502QV6C">
    <property type="taxonomic scope" value="Eukaryota"/>
</dbReference>
<feature type="compositionally biased region" description="Acidic residues" evidence="1">
    <location>
        <begin position="2046"/>
        <end position="2065"/>
    </location>
</feature>
<feature type="compositionally biased region" description="Polar residues" evidence="1">
    <location>
        <begin position="1069"/>
        <end position="1085"/>
    </location>
</feature>
<sequence>MNEIVSQVQSGSFDLIELFNERTNEIAEIKAAVKRLTSTLPRDKCIDVFVTKLVPAMFAKNVDDWIRDELIELGSHFVQFVTVSTLDTKDQEEVFAAIDNTYIKVVGQLRDSNYPHWDQLWEFLIKLSNEKLHSRQGTGNKLLKEVEVAFRNSSSTEQRLKAYDCWKELINNSSLNMEYMCSAKQLKLLVTPMKAKFSRTPTVIIKRCDTYIYLLEKLQDKATLCLKEFLEFCFGPFDEKNDSERTRQGRSVPEVCCKSTKVLLEIIGHSHDPAAKCLKSDEFQLFKPLITNENFPSFAEILINSVMECCTLLHHCQQNKIINRVIIQCLWQSLLRLIHQSSDEVKKKCCAQINSLLNKVLRHSGQSEFLYLVLGNIVELLVRDKLVDEFKDIVFAIAVHLLWMINFQTCAFLEFYILKFVNSCLDSDNSSRFHKLVSNYFKNNSECQNPNQLSSVWCKCNISVTPENSRSLTWPVRYLHELKDSKTVTSKWIKIFVGCKSEIMKNFVIQGLVTLFLDNPTLGSNVVQFLEHISAAETNPNKDFVTKFMRLVELIVTSPSLSKSDVKKLSSTILCYCHQNLYFYKSDGNDEAIDKLCSCVENIVTIHKEYSVLAELATHLKNGHTKNLEKFAKRLIPFLEALMLNDDNSIANNTRKLIGLLELKENGREPMISATRSLRIMNMTNASPKLGTKAGNFRTSPLASKGKGASPKVKKEPVLSINEDKSSDYVPIDTKVSLNVDNLNKHQKEMLRRRRDDIPALYEDLTRSQTPDMFRSNDETETQTFDALEEIKEEKSLNSLASELSSLFDREKKTEPTPPDTVDKKIESRRKTTPKKLRAEIYNAVQKQLEQSQTTEVNQNVVRSIEDNFKVVDESVQNTEDTPVRKSQRVNRRELDFLPTTSSTQNEEESVKAEVSLEDLLARVDKRVEDSRKNEEVADDNQKKVPVITIQKFVQSSARTRKNPKPMNKPSFKIKLKKRTALVEKKQQTKTENTESVYDFKADEDTPSDKAKNKVKRGKRKIYLDGSDYSTKKRRRVAKKQVSHVTAETSPDQNSNTPTPGPTARCPTPVSTSRCPTPTPVTNNRSSRRCPTPLPTNSALESENSVPTSPSPDSTIKSSVSRRRCPTPVSMISSVPTTCPAPEPKNTSPTPVSTSAEPTPVSTGKRRRCPTPVQTTSSTPEPATVLTNKSSGLRRRPTTPVPDNKNSDPSISPTPETIITVPTPVSTSKSTGIRKRSTTPVPNSENAIPSSDSTPELEKTTSINTDPTPVLTSKSSVSKRRPTTPVPSSSSLPEPKNTSPTNSNPTPVATSKSSVLRKRPPTPVPPISSAPEPENTSPTNSNPTPVASSKSTGLKKRSTTPVPNSENAIPSSDSTPELEKTTSINSDATPALTSKSSVSRRRPSTPVPSSSSLPEPKNTSPAPGSTASNPTPVSTKKRSILKRRYTTSVPSTSSTPEPKNTSPTNSNPTPVVTSKGPVLRKRPPTPVPQISSAPDPDNTSPTNSNPTPVASSKSTGLRKRSTTPVPNSENAITSSDSTPELEKTTSINSDATPALTSKSSVSRRRPTTPVPSSSSLPEPKNTSPFPGSTSSNPTPVSTKKSSILKRRFTTSVPTTSLTPEPENTSPTISNPTPVATSKGSVLRKRPTTPVPNSKNSVSSNSSTPEPKNTSPTPAPTNSSPSPVSNSKRRCTTPVPNDKNSVSPTSLTPDSTSSVPTSSSPSPLGPDDVKTLSVIITPLDQKKESKENTETGKTQAPLHRRSRKQSFETLRCSEDVIESSQATQNNHFTRFQSRSRQNRTLKQQTIDEILATPNKPKQLVTISVILPKETPKKARQSLPEVITQNTDPVVRLERSQSLDNSEQKTTEMASDTETLTLESVTTDEKIQDTDTLTLTPVKPPTPDDLPGSPVTCDTPDRTSELLNNTLDISPISSEQEAPPTPAPIPNRRTARLLRMANSSLQIANSDRKWFGKKPPSPSVCKMKLRKEETLDLLTFSREVPSPMTVPASGILKRKSEDDSGAPVAKRKRVNFSDPAITERKIFIRDSEEFEDQNQTENNTDEEESEEKPETSVLEIEELILNCKEFCDSNFEDSAKGKQALKLLMQNLKVPDVVDVISSPLVDSLVNAVDDRLATPIKEAQNNAVVKQEITQEQIEEHVVKLDCDNMKNLIKNYLTNLEDQERNRFLIDLMSLASNELPVNKEFVNSHAAILQNFVKRMTE</sequence>
<feature type="region of interest" description="Disordered" evidence="1">
    <location>
        <begin position="2041"/>
        <end position="2069"/>
    </location>
</feature>
<feature type="compositionally biased region" description="Low complexity" evidence="1">
    <location>
        <begin position="1446"/>
        <end position="1456"/>
    </location>
</feature>
<reference evidence="2 3" key="1">
    <citation type="journal article" date="2008" name="Nature">
        <title>The genome of the model beetle and pest Tribolium castaneum.</title>
        <authorList>
            <consortium name="Tribolium Genome Sequencing Consortium"/>
            <person name="Richards S."/>
            <person name="Gibbs R.A."/>
            <person name="Weinstock G.M."/>
            <person name="Brown S.J."/>
            <person name="Denell R."/>
            <person name="Beeman R.W."/>
            <person name="Gibbs R."/>
            <person name="Beeman R.W."/>
            <person name="Brown S.J."/>
            <person name="Bucher G."/>
            <person name="Friedrich M."/>
            <person name="Grimmelikhuijzen C.J."/>
            <person name="Klingler M."/>
            <person name="Lorenzen M."/>
            <person name="Richards S."/>
            <person name="Roth S."/>
            <person name="Schroder R."/>
            <person name="Tautz D."/>
            <person name="Zdobnov E.M."/>
            <person name="Muzny D."/>
            <person name="Gibbs R.A."/>
            <person name="Weinstock G.M."/>
            <person name="Attaway T."/>
            <person name="Bell S."/>
            <person name="Buhay C.J."/>
            <person name="Chandrabose M.N."/>
            <person name="Chavez D."/>
            <person name="Clerk-Blankenburg K.P."/>
            <person name="Cree A."/>
            <person name="Dao M."/>
            <person name="Davis C."/>
            <person name="Chacko J."/>
            <person name="Dinh H."/>
            <person name="Dugan-Rocha S."/>
            <person name="Fowler G."/>
            <person name="Garner T.T."/>
            <person name="Garnes J."/>
            <person name="Gnirke A."/>
            <person name="Hawes A."/>
            <person name="Hernandez J."/>
            <person name="Hines S."/>
            <person name="Holder M."/>
            <person name="Hume J."/>
            <person name="Jhangiani S.N."/>
            <person name="Joshi V."/>
            <person name="Khan Z.M."/>
            <person name="Jackson L."/>
            <person name="Kovar C."/>
            <person name="Kowis A."/>
            <person name="Lee S."/>
            <person name="Lewis L.R."/>
            <person name="Margolis J."/>
            <person name="Morgan M."/>
            <person name="Nazareth L.V."/>
            <person name="Nguyen N."/>
            <person name="Okwuonu G."/>
            <person name="Parker D."/>
            <person name="Richards S."/>
            <person name="Ruiz S.J."/>
            <person name="Santibanez J."/>
            <person name="Savard J."/>
            <person name="Scherer S.E."/>
            <person name="Schneider B."/>
            <person name="Sodergren E."/>
            <person name="Tautz D."/>
            <person name="Vattahil S."/>
            <person name="Villasana D."/>
            <person name="White C.S."/>
            <person name="Wright R."/>
            <person name="Park Y."/>
            <person name="Beeman R.W."/>
            <person name="Lord J."/>
            <person name="Oppert B."/>
            <person name="Lorenzen M."/>
            <person name="Brown S."/>
            <person name="Wang L."/>
            <person name="Savard J."/>
            <person name="Tautz D."/>
            <person name="Richards S."/>
            <person name="Weinstock G."/>
            <person name="Gibbs R.A."/>
            <person name="Liu Y."/>
            <person name="Worley K."/>
            <person name="Weinstock G."/>
            <person name="Elsik C.G."/>
            <person name="Reese J.T."/>
            <person name="Elhaik E."/>
            <person name="Landan G."/>
            <person name="Graur D."/>
            <person name="Arensburger P."/>
            <person name="Atkinson P."/>
            <person name="Beeman R.W."/>
            <person name="Beidler J."/>
            <person name="Brown S.J."/>
            <person name="Demuth J.P."/>
            <person name="Drury D.W."/>
            <person name="Du Y.Z."/>
            <person name="Fujiwara H."/>
            <person name="Lorenzen M."/>
            <person name="Maselli V."/>
            <person name="Osanai M."/>
            <person name="Park Y."/>
            <person name="Robertson H.M."/>
            <person name="Tu Z."/>
            <person name="Wang J.J."/>
            <person name="Wang S."/>
            <person name="Richards S."/>
            <person name="Song H."/>
            <person name="Zhang L."/>
            <person name="Sodergren E."/>
            <person name="Werner D."/>
            <person name="Stanke M."/>
            <person name="Morgenstern B."/>
            <person name="Solovyev V."/>
            <person name="Kosarev P."/>
            <person name="Brown G."/>
            <person name="Chen H.C."/>
            <person name="Ermolaeva O."/>
            <person name="Hlavina W."/>
            <person name="Kapustin Y."/>
            <person name="Kiryutin B."/>
            <person name="Kitts P."/>
            <person name="Maglott D."/>
            <person name="Pruitt K."/>
            <person name="Sapojnikov V."/>
            <person name="Souvorov A."/>
            <person name="Mackey A.J."/>
            <person name="Waterhouse R.M."/>
            <person name="Wyder S."/>
            <person name="Zdobnov E.M."/>
            <person name="Zdobnov E.M."/>
            <person name="Wyder S."/>
            <person name="Kriventseva E.V."/>
            <person name="Kadowaki T."/>
            <person name="Bork P."/>
            <person name="Aranda M."/>
            <person name="Bao R."/>
            <person name="Beermann A."/>
            <person name="Berns N."/>
            <person name="Bolognesi R."/>
            <person name="Bonneton F."/>
            <person name="Bopp D."/>
            <person name="Brown S.J."/>
            <person name="Bucher G."/>
            <person name="Butts T."/>
            <person name="Chaumot A."/>
            <person name="Denell R.E."/>
            <person name="Ferrier D.E."/>
            <person name="Friedrich M."/>
            <person name="Gordon C.M."/>
            <person name="Jindra M."/>
            <person name="Klingler M."/>
            <person name="Lan Q."/>
            <person name="Lattorff H.M."/>
            <person name="Laudet V."/>
            <person name="von Levetsow C."/>
            <person name="Liu Z."/>
            <person name="Lutz R."/>
            <person name="Lynch J.A."/>
            <person name="da Fonseca R.N."/>
            <person name="Posnien N."/>
            <person name="Reuter R."/>
            <person name="Roth S."/>
            <person name="Savard J."/>
            <person name="Schinko J.B."/>
            <person name="Schmitt C."/>
            <person name="Schoppmeier M."/>
            <person name="Schroder R."/>
            <person name="Shippy T.D."/>
            <person name="Simonnet F."/>
            <person name="Marques-Souza H."/>
            <person name="Tautz D."/>
            <person name="Tomoyasu Y."/>
            <person name="Trauner J."/>
            <person name="Van der Zee M."/>
            <person name="Vervoort M."/>
            <person name="Wittkopp N."/>
            <person name="Wimmer E.A."/>
            <person name="Yang X."/>
            <person name="Jones A.K."/>
            <person name="Sattelle D.B."/>
            <person name="Ebert P.R."/>
            <person name="Nelson D."/>
            <person name="Scott J.G."/>
            <person name="Beeman R.W."/>
            <person name="Muthukrishnan S."/>
            <person name="Kramer K.J."/>
            <person name="Arakane Y."/>
            <person name="Beeman R.W."/>
            <person name="Zhu Q."/>
            <person name="Hogenkamp D."/>
            <person name="Dixit R."/>
            <person name="Oppert B."/>
            <person name="Jiang H."/>
            <person name="Zou Z."/>
            <person name="Marshall J."/>
            <person name="Elpidina E."/>
            <person name="Vinokurov K."/>
            <person name="Oppert C."/>
            <person name="Zou Z."/>
            <person name="Evans J."/>
            <person name="Lu Z."/>
            <person name="Zhao P."/>
            <person name="Sumathipala N."/>
            <person name="Altincicek B."/>
            <person name="Vilcinskas A."/>
            <person name="Williams M."/>
            <person name="Hultmark D."/>
            <person name="Hetru C."/>
            <person name="Jiang H."/>
            <person name="Grimmelikhuijzen C.J."/>
            <person name="Hauser F."/>
            <person name="Cazzamali G."/>
            <person name="Williamson M."/>
            <person name="Park Y."/>
            <person name="Li B."/>
            <person name="Tanaka Y."/>
            <person name="Predel R."/>
            <person name="Neupert S."/>
            <person name="Schachtner J."/>
            <person name="Verleyen P."/>
            <person name="Raible F."/>
            <person name="Bork P."/>
            <person name="Friedrich M."/>
            <person name="Walden K.K."/>
            <person name="Robertson H.M."/>
            <person name="Angeli S."/>
            <person name="Foret S."/>
            <person name="Bucher G."/>
            <person name="Schuetz S."/>
            <person name="Maleszka R."/>
            <person name="Wimmer E.A."/>
            <person name="Beeman R.W."/>
            <person name="Lorenzen M."/>
            <person name="Tomoyasu Y."/>
            <person name="Miller S.C."/>
            <person name="Grossmann D."/>
            <person name="Bucher G."/>
        </authorList>
    </citation>
    <scope>NUCLEOTIDE SEQUENCE [LARGE SCALE GENOMIC DNA]</scope>
    <source>
        <strain evidence="2 3">Georgia GA2</strain>
    </source>
</reference>
<feature type="compositionally biased region" description="Polar residues" evidence="1">
    <location>
        <begin position="1457"/>
        <end position="1472"/>
    </location>
</feature>
<dbReference type="EMBL" id="KQ971371">
    <property type="protein sequence ID" value="EFA10163.2"/>
    <property type="molecule type" value="Genomic_DNA"/>
</dbReference>
<feature type="compositionally biased region" description="Polar residues" evidence="1">
    <location>
        <begin position="1095"/>
        <end position="1119"/>
    </location>
</feature>
<dbReference type="OMA" id="NMRSTDY"/>
<feature type="compositionally biased region" description="Basic and acidic residues" evidence="1">
    <location>
        <begin position="808"/>
        <end position="830"/>
    </location>
</feature>
<proteinExistence type="predicted"/>
<feature type="compositionally biased region" description="Polar residues" evidence="1">
    <location>
        <begin position="1488"/>
        <end position="1515"/>
    </location>
</feature>
<dbReference type="KEGG" id="tca:100142008"/>
<dbReference type="STRING" id="7070.D6X1U1"/>
<feature type="compositionally biased region" description="Polar residues" evidence="1">
    <location>
        <begin position="1359"/>
        <end position="1392"/>
    </location>
</feature>
<dbReference type="GO" id="GO:0005634">
    <property type="term" value="C:nucleus"/>
    <property type="evidence" value="ECO:0000318"/>
    <property type="project" value="GO_Central"/>
</dbReference>
<evidence type="ECO:0000256" key="1">
    <source>
        <dbReference type="SAM" id="MobiDB-lite"/>
    </source>
</evidence>
<evidence type="ECO:0008006" key="4">
    <source>
        <dbReference type="Google" id="ProtNLM"/>
    </source>
</evidence>
<organism evidence="2 3">
    <name type="scientific">Tribolium castaneum</name>
    <name type="common">Red flour beetle</name>
    <dbReference type="NCBI Taxonomy" id="7070"/>
    <lineage>
        <taxon>Eukaryota</taxon>
        <taxon>Metazoa</taxon>
        <taxon>Ecdysozoa</taxon>
        <taxon>Arthropoda</taxon>
        <taxon>Hexapoda</taxon>
        <taxon>Insecta</taxon>
        <taxon>Pterygota</taxon>
        <taxon>Neoptera</taxon>
        <taxon>Endopterygota</taxon>
        <taxon>Coleoptera</taxon>
        <taxon>Polyphaga</taxon>
        <taxon>Cucujiformia</taxon>
        <taxon>Tenebrionidae</taxon>
        <taxon>Tenebrionidae incertae sedis</taxon>
        <taxon>Tribolium</taxon>
    </lineage>
</organism>
<accession>D6X1U1</accession>
<feature type="compositionally biased region" description="Low complexity" evidence="1">
    <location>
        <begin position="1286"/>
        <end position="1296"/>
    </location>
</feature>
<feature type="compositionally biased region" description="Polar residues" evidence="1">
    <location>
        <begin position="1043"/>
        <end position="1058"/>
    </location>
</feature>
<feature type="compositionally biased region" description="Basic and acidic residues" evidence="1">
    <location>
        <begin position="1739"/>
        <end position="1749"/>
    </location>
</feature>
<evidence type="ECO:0000313" key="2">
    <source>
        <dbReference type="EMBL" id="EFA10163.2"/>
    </source>
</evidence>
<dbReference type="PANTHER" id="PTHR22928">
    <property type="entry name" value="TELOMERE-ASSOCIATED PROTEIN RIF1"/>
    <property type="match status" value="1"/>
</dbReference>
<protein>
    <recommendedName>
        <fullName evidence="4">Telomere-associated protein Rif1 N-terminal domain-containing protein</fullName>
    </recommendedName>
</protein>
<feature type="region of interest" description="Disordered" evidence="1">
    <location>
        <begin position="689"/>
        <end position="717"/>
    </location>
</feature>
<feature type="compositionally biased region" description="Low complexity" evidence="1">
    <location>
        <begin position="1700"/>
        <end position="1725"/>
    </location>
</feature>
<feature type="compositionally biased region" description="Basic residues" evidence="1">
    <location>
        <begin position="1435"/>
        <end position="1445"/>
    </location>
</feature>
<evidence type="ECO:0000313" key="3">
    <source>
        <dbReference type="Proteomes" id="UP000007266"/>
    </source>
</evidence>
<dbReference type="GO" id="GO:0140445">
    <property type="term" value="C:chromosome, telomeric repeat region"/>
    <property type="evidence" value="ECO:0000318"/>
    <property type="project" value="GO_Central"/>
</dbReference>
<name>D6X1U1_TRICA</name>
<feature type="compositionally biased region" description="Low complexity" evidence="1">
    <location>
        <begin position="1207"/>
        <end position="1231"/>
    </location>
</feature>
<feature type="region of interest" description="Disordered" evidence="1">
    <location>
        <begin position="954"/>
        <end position="974"/>
    </location>
</feature>
<feature type="compositionally biased region" description="Polar residues" evidence="1">
    <location>
        <begin position="1522"/>
        <end position="1555"/>
    </location>
</feature>
<dbReference type="HOGENOM" id="CLU_230817_0_0_1"/>
<feature type="region of interest" description="Disordered" evidence="1">
    <location>
        <begin position="1025"/>
        <end position="1766"/>
    </location>
</feature>
<feature type="region of interest" description="Disordered" evidence="1">
    <location>
        <begin position="1888"/>
        <end position="1909"/>
    </location>
</feature>
<dbReference type="OrthoDB" id="5399929at2759"/>
<feature type="compositionally biased region" description="Low complexity" evidence="1">
    <location>
        <begin position="1650"/>
        <end position="1685"/>
    </location>
</feature>
<feature type="compositionally biased region" description="Polar residues" evidence="1">
    <location>
        <begin position="1609"/>
        <end position="1639"/>
    </location>
</feature>
<feature type="region of interest" description="Disordered" evidence="1">
    <location>
        <begin position="807"/>
        <end position="832"/>
    </location>
</feature>
<dbReference type="SUPFAM" id="SSF48371">
    <property type="entry name" value="ARM repeat"/>
    <property type="match status" value="1"/>
</dbReference>
<gene>
    <name evidence="2" type="primary">AUGUSTUS-3.0.2_12353</name>
    <name evidence="2" type="ORF">TcasGA2_TC012353</name>
</gene>
<feature type="compositionally biased region" description="Polar residues" evidence="1">
    <location>
        <begin position="1145"/>
        <end position="1162"/>
    </location>
</feature>
<dbReference type="Proteomes" id="UP000007266">
    <property type="component" value="Linkage group 9"/>
</dbReference>
<dbReference type="GO" id="GO:0000723">
    <property type="term" value="P:telomere maintenance"/>
    <property type="evidence" value="ECO:0000318"/>
    <property type="project" value="GO_Central"/>
</dbReference>
<feature type="compositionally biased region" description="Basic residues" evidence="1">
    <location>
        <begin position="1032"/>
        <end position="1042"/>
    </location>
</feature>
<feature type="compositionally biased region" description="Polar residues" evidence="1">
    <location>
        <begin position="1580"/>
        <end position="1601"/>
    </location>
</feature>